<evidence type="ECO:0000313" key="1">
    <source>
        <dbReference type="EMBL" id="KDR10506.1"/>
    </source>
</evidence>
<sequence length="51" mass="5473">MQTGILLVDTKFVAEDETGLDEEEIDSEFISFSNECKGGSLNVCVSSACPN</sequence>
<name>A0A067QM65_ZOONE</name>
<dbReference type="EMBL" id="KK853156">
    <property type="protein sequence ID" value="KDR10506.1"/>
    <property type="molecule type" value="Genomic_DNA"/>
</dbReference>
<dbReference type="Proteomes" id="UP000027135">
    <property type="component" value="Unassembled WGS sequence"/>
</dbReference>
<keyword evidence="2" id="KW-1185">Reference proteome</keyword>
<dbReference type="InParanoid" id="A0A067QM65"/>
<accession>A0A067QM65</accession>
<dbReference type="AlphaFoldDB" id="A0A067QM65"/>
<reference evidence="1 2" key="1">
    <citation type="journal article" date="2014" name="Nat. Commun.">
        <title>Molecular traces of alternative social organization in a termite genome.</title>
        <authorList>
            <person name="Terrapon N."/>
            <person name="Li C."/>
            <person name="Robertson H.M."/>
            <person name="Ji L."/>
            <person name="Meng X."/>
            <person name="Booth W."/>
            <person name="Chen Z."/>
            <person name="Childers C.P."/>
            <person name="Glastad K.M."/>
            <person name="Gokhale K."/>
            <person name="Gowin J."/>
            <person name="Gronenberg W."/>
            <person name="Hermansen R.A."/>
            <person name="Hu H."/>
            <person name="Hunt B.G."/>
            <person name="Huylmans A.K."/>
            <person name="Khalil S.M."/>
            <person name="Mitchell R.D."/>
            <person name="Munoz-Torres M.C."/>
            <person name="Mustard J.A."/>
            <person name="Pan H."/>
            <person name="Reese J.T."/>
            <person name="Scharf M.E."/>
            <person name="Sun F."/>
            <person name="Vogel H."/>
            <person name="Xiao J."/>
            <person name="Yang W."/>
            <person name="Yang Z."/>
            <person name="Yang Z."/>
            <person name="Zhou J."/>
            <person name="Zhu J."/>
            <person name="Brent C.S."/>
            <person name="Elsik C.G."/>
            <person name="Goodisman M.A."/>
            <person name="Liberles D.A."/>
            <person name="Roe R.M."/>
            <person name="Vargo E.L."/>
            <person name="Vilcinskas A."/>
            <person name="Wang J."/>
            <person name="Bornberg-Bauer E."/>
            <person name="Korb J."/>
            <person name="Zhang G."/>
            <person name="Liebig J."/>
        </authorList>
    </citation>
    <scope>NUCLEOTIDE SEQUENCE [LARGE SCALE GENOMIC DNA]</scope>
    <source>
        <tissue evidence="1">Whole organism</tissue>
    </source>
</reference>
<protein>
    <submittedName>
        <fullName evidence="1">Uncharacterized protein</fullName>
    </submittedName>
</protein>
<gene>
    <name evidence="1" type="ORF">L798_15496</name>
</gene>
<proteinExistence type="predicted"/>
<organism evidence="1 2">
    <name type="scientific">Zootermopsis nevadensis</name>
    <name type="common">Dampwood termite</name>
    <dbReference type="NCBI Taxonomy" id="136037"/>
    <lineage>
        <taxon>Eukaryota</taxon>
        <taxon>Metazoa</taxon>
        <taxon>Ecdysozoa</taxon>
        <taxon>Arthropoda</taxon>
        <taxon>Hexapoda</taxon>
        <taxon>Insecta</taxon>
        <taxon>Pterygota</taxon>
        <taxon>Neoptera</taxon>
        <taxon>Polyneoptera</taxon>
        <taxon>Dictyoptera</taxon>
        <taxon>Blattodea</taxon>
        <taxon>Blattoidea</taxon>
        <taxon>Termitoidae</taxon>
        <taxon>Termopsidae</taxon>
        <taxon>Zootermopsis</taxon>
    </lineage>
</organism>
<evidence type="ECO:0000313" key="2">
    <source>
        <dbReference type="Proteomes" id="UP000027135"/>
    </source>
</evidence>